<dbReference type="PROSITE" id="PS52050">
    <property type="entry name" value="WYL"/>
    <property type="match status" value="1"/>
</dbReference>
<name>A0A1M4YX89_9FIRM</name>
<gene>
    <name evidence="1" type="ORF">SAMN02745190_01828</name>
</gene>
<dbReference type="RefSeq" id="WP_072935919.1">
    <property type="nucleotide sequence ID" value="NZ_FQUG01000007.1"/>
</dbReference>
<dbReference type="GO" id="GO:0003677">
    <property type="term" value="F:DNA binding"/>
    <property type="evidence" value="ECO:0007669"/>
    <property type="project" value="UniProtKB-KW"/>
</dbReference>
<dbReference type="Proteomes" id="UP000184404">
    <property type="component" value="Unassembled WGS sequence"/>
</dbReference>
<organism evidence="1 2">
    <name type="scientific">Schwartzia succinivorans DSM 10502</name>
    <dbReference type="NCBI Taxonomy" id="1123243"/>
    <lineage>
        <taxon>Bacteria</taxon>
        <taxon>Bacillati</taxon>
        <taxon>Bacillota</taxon>
        <taxon>Negativicutes</taxon>
        <taxon>Selenomonadales</taxon>
        <taxon>Selenomonadaceae</taxon>
        <taxon>Schwartzia</taxon>
    </lineage>
</organism>
<dbReference type="OrthoDB" id="9815009at2"/>
<evidence type="ECO:0000313" key="1">
    <source>
        <dbReference type="EMBL" id="SHF09956.1"/>
    </source>
</evidence>
<dbReference type="STRING" id="1123243.SAMN02745190_01828"/>
<evidence type="ECO:0000313" key="2">
    <source>
        <dbReference type="Proteomes" id="UP000184404"/>
    </source>
</evidence>
<keyword evidence="1" id="KW-0238">DNA-binding</keyword>
<reference evidence="1 2" key="1">
    <citation type="submission" date="2016-11" db="EMBL/GenBank/DDBJ databases">
        <authorList>
            <person name="Jaros S."/>
            <person name="Januszkiewicz K."/>
            <person name="Wedrychowicz H."/>
        </authorList>
    </citation>
    <scope>NUCLEOTIDE SEQUENCE [LARGE SCALE GENOMIC DNA]</scope>
    <source>
        <strain evidence="1 2">DSM 10502</strain>
    </source>
</reference>
<dbReference type="AlphaFoldDB" id="A0A1M4YX89"/>
<sequence>MSNKPEKNNVKAPELLFPEIRSQQFFISAGIINSILRGETVTLEEASAKMYPSPERDTDKREERISYIKQILPFTSGKQPAPYIEAPVPAAVSNLEKSWLKSMLKDKRGQFLIPDPLRKKLLSKLKDTEPLPLDAFESIRETGDPTNDDKFQSVLATVWKALVKKRKISYESLDVKGQSHSGTVSPCRLEYDATGNRYRLIVWLEDEKRSVKINVSRIKSVKCTKEPIPDNTEKQFQKFLDSHRKSFTMRLFNESNAIDRAFTLFASYDKTADYDDTSDTYEMTLYYYDFDEHEILQAILSLGSAAIVLEPEDLRSKAIEYWKKADAIYNAEE</sequence>
<accession>A0A1M4YX89</accession>
<dbReference type="EMBL" id="FQUG01000007">
    <property type="protein sequence ID" value="SHF09956.1"/>
    <property type="molecule type" value="Genomic_DNA"/>
</dbReference>
<proteinExistence type="predicted"/>
<keyword evidence="2" id="KW-1185">Reference proteome</keyword>
<protein>
    <submittedName>
        <fullName evidence="1">Predicted DNA-binding transcriptional regulator YafY, contains an HTH and WYL domains</fullName>
    </submittedName>
</protein>